<dbReference type="GO" id="GO:0005634">
    <property type="term" value="C:nucleus"/>
    <property type="evidence" value="ECO:0007669"/>
    <property type="project" value="TreeGrafter"/>
</dbReference>
<dbReference type="SMART" id="SM00184">
    <property type="entry name" value="RING"/>
    <property type="match status" value="1"/>
</dbReference>
<gene>
    <name evidence="3" type="ORF">OIU84_006501</name>
</gene>
<dbReference type="InterPro" id="IPR002035">
    <property type="entry name" value="VWF_A"/>
</dbReference>
<dbReference type="GO" id="GO:0004842">
    <property type="term" value="F:ubiquitin-protein transferase activity"/>
    <property type="evidence" value="ECO:0007669"/>
    <property type="project" value="TreeGrafter"/>
</dbReference>
<dbReference type="EMBL" id="JAPFFJ010000013">
    <property type="protein sequence ID" value="KAJ6413705.1"/>
    <property type="molecule type" value="Genomic_DNA"/>
</dbReference>
<dbReference type="PROSITE" id="PS50089">
    <property type="entry name" value="ZF_RING_2"/>
    <property type="match status" value="1"/>
</dbReference>
<dbReference type="SUPFAM" id="SSF53300">
    <property type="entry name" value="vWA-like"/>
    <property type="match status" value="1"/>
</dbReference>
<dbReference type="InterPro" id="IPR013083">
    <property type="entry name" value="Znf_RING/FYVE/PHD"/>
</dbReference>
<evidence type="ECO:0000259" key="2">
    <source>
        <dbReference type="PROSITE" id="PS50089"/>
    </source>
</evidence>
<evidence type="ECO:0000313" key="3">
    <source>
        <dbReference type="EMBL" id="KAJ6413705.1"/>
    </source>
</evidence>
<proteinExistence type="predicted"/>
<accession>A0AAD6JYQ2</accession>
<evidence type="ECO:0000256" key="1">
    <source>
        <dbReference type="PROSITE-ProRule" id="PRU00175"/>
    </source>
</evidence>
<dbReference type="SUPFAM" id="SSF57850">
    <property type="entry name" value="RING/U-box"/>
    <property type="match status" value="1"/>
</dbReference>
<dbReference type="InterPro" id="IPR052079">
    <property type="entry name" value="E3_ligase/Copine_domain"/>
</dbReference>
<dbReference type="PANTHER" id="PTHR45751:SF11">
    <property type="entry name" value="COPINE FAMILY PROTEIN 2"/>
    <property type="match status" value="1"/>
</dbReference>
<dbReference type="Gene3D" id="3.30.40.10">
    <property type="entry name" value="Zinc/RING finger domain, C3HC4 (zinc finger)"/>
    <property type="match status" value="1"/>
</dbReference>
<keyword evidence="4" id="KW-1185">Reference proteome</keyword>
<dbReference type="SMART" id="SM00327">
    <property type="entry name" value="VWA"/>
    <property type="match status" value="1"/>
</dbReference>
<dbReference type="GO" id="GO:0008270">
    <property type="term" value="F:zinc ion binding"/>
    <property type="evidence" value="ECO:0007669"/>
    <property type="project" value="UniProtKB-KW"/>
</dbReference>
<dbReference type="Pfam" id="PF07002">
    <property type="entry name" value="Copine"/>
    <property type="match status" value="1"/>
</dbReference>
<dbReference type="InterPro" id="IPR036465">
    <property type="entry name" value="vWFA_dom_sf"/>
</dbReference>
<comment type="caution">
    <text evidence="3">The sequence shown here is derived from an EMBL/GenBank/DDBJ whole genome shotgun (WGS) entry which is preliminary data.</text>
</comment>
<reference evidence="3 4" key="1">
    <citation type="journal article" date="2023" name="Int. J. Mol. Sci.">
        <title>De Novo Assembly and Annotation of 11 Diverse Shrub Willow (Salix) Genomes Reveals Novel Gene Organization in Sex-Linked Regions.</title>
        <authorList>
            <person name="Hyden B."/>
            <person name="Feng K."/>
            <person name="Yates T.B."/>
            <person name="Jawdy S."/>
            <person name="Cereghino C."/>
            <person name="Smart L.B."/>
            <person name="Muchero W."/>
        </authorList>
    </citation>
    <scope>NUCLEOTIDE SEQUENCE [LARGE SCALE GENOMIC DNA]</scope>
    <source>
        <tissue evidence="3">Shoot tip</tissue>
    </source>
</reference>
<protein>
    <recommendedName>
        <fullName evidence="2">RING-type domain-containing protein</fullName>
    </recommendedName>
</protein>
<feature type="domain" description="RING-type" evidence="2">
    <location>
        <begin position="370"/>
        <end position="403"/>
    </location>
</feature>
<organism evidence="3 4">
    <name type="scientific">Salix udensis</name>
    <dbReference type="NCBI Taxonomy" id="889485"/>
    <lineage>
        <taxon>Eukaryota</taxon>
        <taxon>Viridiplantae</taxon>
        <taxon>Streptophyta</taxon>
        <taxon>Embryophyta</taxon>
        <taxon>Tracheophyta</taxon>
        <taxon>Spermatophyta</taxon>
        <taxon>Magnoliopsida</taxon>
        <taxon>eudicotyledons</taxon>
        <taxon>Gunneridae</taxon>
        <taxon>Pentapetalae</taxon>
        <taxon>rosids</taxon>
        <taxon>fabids</taxon>
        <taxon>Malpighiales</taxon>
        <taxon>Salicaceae</taxon>
        <taxon>Saliceae</taxon>
        <taxon>Salix</taxon>
    </lineage>
</organism>
<dbReference type="AlphaFoldDB" id="A0AAD6JYQ2"/>
<sequence>MGNGESTSDDHQYDFQQQTPSYLESSMEQDYQPRQNLTYIADNLNSMDDNYQLRQHPTYIPDNFNSLDQVISSLREAGLESSNLILGVDFTKSNEWTGRHSFLRKSLHAIGSTPNPYEQAISIIGRTLSPFDEDNLIPCFGFGDASTHDKYVFSFYPDNRPCNGLEEALTRYREIVPHLQLSGPTSFAPIIDAAIDIVKKSGGQYHVLVIIADGQVTRNPDIPPGRFSPQEHATVNSIVAASKYPLSIILVGVGDGPWDAMQQFDDNIPQRAFDNFQFVNFTKIMSENTEASKKETAFALAALMEIPLQYRATQTLQCASYIVAGGPHTRPLPPPPEVIEHDNAAKSIPHMTFSKPVQPTAPAAPAEPVCPICLTNPKDLAFGCGHLTCRDCGGSISTCPICRKPITTRLRLFT</sequence>
<name>A0AAD6JYQ2_9ROSI</name>
<dbReference type="InterPro" id="IPR001841">
    <property type="entry name" value="Znf_RING"/>
</dbReference>
<dbReference type="InterPro" id="IPR010734">
    <property type="entry name" value="Copine_C"/>
</dbReference>
<evidence type="ECO:0000313" key="4">
    <source>
        <dbReference type="Proteomes" id="UP001162972"/>
    </source>
</evidence>
<keyword evidence="1" id="KW-0479">Metal-binding</keyword>
<dbReference type="CDD" id="cd01459">
    <property type="entry name" value="vWA_copine_like"/>
    <property type="match status" value="1"/>
</dbReference>
<dbReference type="Proteomes" id="UP001162972">
    <property type="component" value="Chromosome 5"/>
</dbReference>
<dbReference type="Pfam" id="PF13920">
    <property type="entry name" value="zf-C3HC4_3"/>
    <property type="match status" value="1"/>
</dbReference>
<keyword evidence="1" id="KW-0862">Zinc</keyword>
<dbReference type="GO" id="GO:0016567">
    <property type="term" value="P:protein ubiquitination"/>
    <property type="evidence" value="ECO:0007669"/>
    <property type="project" value="TreeGrafter"/>
</dbReference>
<keyword evidence="1" id="KW-0863">Zinc-finger</keyword>
<dbReference type="PANTHER" id="PTHR45751">
    <property type="entry name" value="COPINE FAMILY PROTEIN 1"/>
    <property type="match status" value="1"/>
</dbReference>